<reference evidence="1 2" key="1">
    <citation type="journal article" date="2011" name="J. Bacteriol.">
        <title>Complete genome sequence of Metallosphaera cuprina, a metal sulfide-oxidizing archaeon from a hot spring.</title>
        <authorList>
            <person name="Liu L.J."/>
            <person name="You X.Y."/>
            <person name="Zheng H."/>
            <person name="Wang S."/>
            <person name="Jiang C.Y."/>
            <person name="Liu S.J."/>
        </authorList>
    </citation>
    <scope>NUCLEOTIDE SEQUENCE [LARGE SCALE GENOMIC DNA]</scope>
    <source>
        <strain evidence="1 2">Ar-4</strain>
    </source>
</reference>
<dbReference type="AlphaFoldDB" id="F4G0V6"/>
<evidence type="ECO:0000313" key="2">
    <source>
        <dbReference type="Proteomes" id="UP000007812"/>
    </source>
</evidence>
<keyword evidence="2" id="KW-1185">Reference proteome</keyword>
<gene>
    <name evidence="1" type="ordered locus">Mcup_1812</name>
</gene>
<dbReference type="PATRIC" id="fig|1006006.8.peg.1819"/>
<evidence type="ECO:0000313" key="1">
    <source>
        <dbReference type="EMBL" id="AEB95914.1"/>
    </source>
</evidence>
<protein>
    <submittedName>
        <fullName evidence="1">Uncharacterized protein</fullName>
    </submittedName>
</protein>
<sequence length="40" mass="4598">MFVDLAAIVINESVKAVYNMERFLLNLIPLTSLYNLKNLI</sequence>
<dbReference type="Proteomes" id="UP000007812">
    <property type="component" value="Chromosome"/>
</dbReference>
<accession>F4G0V6</accession>
<dbReference type="EMBL" id="CP002656">
    <property type="protein sequence ID" value="AEB95914.1"/>
    <property type="molecule type" value="Genomic_DNA"/>
</dbReference>
<dbReference type="HOGENOM" id="CLU_3282834_0_0_2"/>
<proteinExistence type="predicted"/>
<organism evidence="1 2">
    <name type="scientific">Metallosphaera cuprina (strain Ar-4)</name>
    <dbReference type="NCBI Taxonomy" id="1006006"/>
    <lineage>
        <taxon>Archaea</taxon>
        <taxon>Thermoproteota</taxon>
        <taxon>Thermoprotei</taxon>
        <taxon>Sulfolobales</taxon>
        <taxon>Sulfolobaceae</taxon>
        <taxon>Metallosphaera</taxon>
    </lineage>
</organism>
<dbReference type="KEGG" id="mcn:Mcup_1812"/>
<name>F4G0V6_METCR</name>